<dbReference type="PANTHER" id="PTHR46444:SF9">
    <property type="entry name" value="DCD (DEVELOPMENT AND CELL DEATH) DOMAIN PROTEIN"/>
    <property type="match status" value="1"/>
</dbReference>
<evidence type="ECO:0000313" key="3">
    <source>
        <dbReference type="EMBL" id="KAF8412707.1"/>
    </source>
</evidence>
<reference evidence="3 4" key="1">
    <citation type="submission" date="2020-04" db="EMBL/GenBank/DDBJ databases">
        <title>Plant Genome Project.</title>
        <authorList>
            <person name="Zhang R.-G."/>
        </authorList>
    </citation>
    <scope>NUCLEOTIDE SEQUENCE [LARGE SCALE GENOMIC DNA]</scope>
    <source>
        <strain evidence="3">YNK0</strain>
        <tissue evidence="3">Leaf</tissue>
    </source>
</reference>
<dbReference type="InterPro" id="IPR013989">
    <property type="entry name" value="Dev_and_cell_death_domain"/>
</dbReference>
<organism evidence="3 4">
    <name type="scientific">Tetracentron sinense</name>
    <name type="common">Spur-leaf</name>
    <dbReference type="NCBI Taxonomy" id="13715"/>
    <lineage>
        <taxon>Eukaryota</taxon>
        <taxon>Viridiplantae</taxon>
        <taxon>Streptophyta</taxon>
        <taxon>Embryophyta</taxon>
        <taxon>Tracheophyta</taxon>
        <taxon>Spermatophyta</taxon>
        <taxon>Magnoliopsida</taxon>
        <taxon>Trochodendrales</taxon>
        <taxon>Trochodendraceae</taxon>
        <taxon>Tetracentron</taxon>
    </lineage>
</organism>
<dbReference type="PANTHER" id="PTHR46444">
    <property type="entry name" value="DCD (DEVELOPMENT AND CELL DEATH) DOMAIN PROTEIN-RELATED"/>
    <property type="match status" value="1"/>
</dbReference>
<sequence length="900" mass="100198">MEFDEEQENGVPGRIPVFGAIFMSNSTTKKECFRRNLFGLPPSQAGFVKKVKSGMILFLFEYEKRKLYGVFQACSDGAIDIVPNAFSSSGKAFSAQVSFTTIWNCHPLSEHDFCGAIKDNYYTPNKFHFGLSKDQVCSFHYLGNSSTSLHHNIRLPVQRLLWLFNSRRVKIQHSQNLLAGSEVVKQSRKSLDKVQVTEKGKFVTTHSVENELNVDNRIRPVILTKYRGLPRSNLNPSVYPNKPILETDDSIVEYHHRLSPTVAHSVEQRISNLRCSKSHEDAIVMSNQPFCTVRGHPYHPEAPSCQDRYSSSFGINRNPPSVHELDDHSRSSVDSFFSSPSSQLVPFHVEPENLSMSISGRRSLDVPTDLGDFIPLSSSDHYESSRTSIPFSGAEYFGNKTREPTSFEGYKGLSFSEPNEHTVPFSRGGHFKRENVEPISFIPGKGPSHVSDYGYPVASRHEYANERAWFGNYESSTSTVPLSNEGQCHLDGVYPLESTCIDCTEHSDPTYHDDEDYLSTMGLYSSIPDTRTSVFSRLTLAPEAIIQENDDFVGHGYNVNASVDEVMEMLHQRHSCWSETISKSKPFITQPDDDEKFKHRTQMETPGDPALANEDETWSNDQMVEEIPLVNFKRRSEIRKIRSDSKAGGYVEGAESEGSSGKQRKRRKLVRPTFSNKEGKENTVTREAPVISNRSEGNENRLSQKVGVQCVICPTNSEGEKNKMEKISSNEDSKVGVVQEIVGTIGVWPNVQESYKKNYEGKGNAEIGEASLKSDEAEDDGKGLSQNVGIQNAVCPVICEGEIGNVQESYKKICQGEGKSESCEAPLRSDGGENHGKGFSQNVGIQSAVCPVIIEGKNGKAGEDSSNVDSKVERLSQEIFGVIDDSCSNVQDSSQEICEC</sequence>
<dbReference type="PROSITE" id="PS51222">
    <property type="entry name" value="DCD"/>
    <property type="match status" value="1"/>
</dbReference>
<dbReference type="AlphaFoldDB" id="A0A834ZUJ1"/>
<evidence type="ECO:0000256" key="1">
    <source>
        <dbReference type="SAM" id="MobiDB-lite"/>
    </source>
</evidence>
<comment type="caution">
    <text evidence="3">The sequence shown here is derived from an EMBL/GenBank/DDBJ whole genome shotgun (WGS) entry which is preliminary data.</text>
</comment>
<dbReference type="Pfam" id="PF10539">
    <property type="entry name" value="Dev_Cell_Death"/>
    <property type="match status" value="1"/>
</dbReference>
<dbReference type="OrthoDB" id="1928633at2759"/>
<feature type="region of interest" description="Disordered" evidence="1">
    <location>
        <begin position="642"/>
        <end position="699"/>
    </location>
</feature>
<evidence type="ECO:0000259" key="2">
    <source>
        <dbReference type="PROSITE" id="PS51222"/>
    </source>
</evidence>
<evidence type="ECO:0000313" key="4">
    <source>
        <dbReference type="Proteomes" id="UP000655225"/>
    </source>
</evidence>
<dbReference type="SMART" id="SM00767">
    <property type="entry name" value="DCD"/>
    <property type="match status" value="1"/>
</dbReference>
<protein>
    <recommendedName>
        <fullName evidence="2">DCD domain-containing protein</fullName>
    </recommendedName>
</protein>
<proteinExistence type="predicted"/>
<dbReference type="EMBL" id="JABCRI010000001">
    <property type="protein sequence ID" value="KAF8412707.1"/>
    <property type="molecule type" value="Genomic_DNA"/>
</dbReference>
<keyword evidence="4" id="KW-1185">Reference proteome</keyword>
<dbReference type="OMA" id="ANEDETW"/>
<accession>A0A834ZUJ1</accession>
<gene>
    <name evidence="3" type="ORF">HHK36_000675</name>
</gene>
<feature type="domain" description="DCD" evidence="2">
    <location>
        <begin position="15"/>
        <end position="145"/>
    </location>
</feature>
<dbReference type="Proteomes" id="UP000655225">
    <property type="component" value="Unassembled WGS sequence"/>
</dbReference>
<name>A0A834ZUJ1_TETSI</name>